<gene>
    <name evidence="1" type="ORF">D9619_013611</name>
</gene>
<evidence type="ECO:0000313" key="2">
    <source>
        <dbReference type="Proteomes" id="UP000567179"/>
    </source>
</evidence>
<proteinExistence type="predicted"/>
<dbReference type="OrthoDB" id="3232239at2759"/>
<accession>A0A8H5BRN3</accession>
<sequence>MPVILPADLLRPIVAHVTSGTDLCSLAMVCRTLREEAQRALFENAVVTVVLSDTKHQTHVPFLDAIIDSPDHLALMVRKFTIRICILRRFSMSERRAEDPSFRMATKEMVAGWLAQMGSRTKSALQIMHNLTHLRLEYYRPGDVLGNYKPLWFTSLLEACSFQLKVLVWNTEPISTNLQELIQGGFAAQTGITVLRLDCYLPDNGDPQLYTHLSTLLPALRTISAPWNIIRLILECGRVIPNVQIHGLTYSPQPLTAGLRDALRGVTSLWCNTPFRWVDFEIADLPNIISLQVGTIFEEDYAAIVALQKLKLLILPVEQRASTDSDISALMAQHLLCHSASLSEIYVEDYIRGKQLYECHTSSSEEGQVQTRVADCVPDIWRRQAGLEFVDMVLPFFD</sequence>
<dbReference type="EMBL" id="JAACJJ010000006">
    <property type="protein sequence ID" value="KAF5328095.1"/>
    <property type="molecule type" value="Genomic_DNA"/>
</dbReference>
<name>A0A8H5BRN3_9AGAR</name>
<organism evidence="1 2">
    <name type="scientific">Psilocybe cf. subviscida</name>
    <dbReference type="NCBI Taxonomy" id="2480587"/>
    <lineage>
        <taxon>Eukaryota</taxon>
        <taxon>Fungi</taxon>
        <taxon>Dikarya</taxon>
        <taxon>Basidiomycota</taxon>
        <taxon>Agaricomycotina</taxon>
        <taxon>Agaricomycetes</taxon>
        <taxon>Agaricomycetidae</taxon>
        <taxon>Agaricales</taxon>
        <taxon>Agaricineae</taxon>
        <taxon>Strophariaceae</taxon>
        <taxon>Psilocybe</taxon>
    </lineage>
</organism>
<comment type="caution">
    <text evidence="1">The sequence shown here is derived from an EMBL/GenBank/DDBJ whole genome shotgun (WGS) entry which is preliminary data.</text>
</comment>
<protein>
    <recommendedName>
        <fullName evidence="3">F-box domain-containing protein</fullName>
    </recommendedName>
</protein>
<dbReference type="AlphaFoldDB" id="A0A8H5BRN3"/>
<reference evidence="1 2" key="1">
    <citation type="journal article" date="2020" name="ISME J.">
        <title>Uncovering the hidden diversity of litter-decomposition mechanisms in mushroom-forming fungi.</title>
        <authorList>
            <person name="Floudas D."/>
            <person name="Bentzer J."/>
            <person name="Ahren D."/>
            <person name="Johansson T."/>
            <person name="Persson P."/>
            <person name="Tunlid A."/>
        </authorList>
    </citation>
    <scope>NUCLEOTIDE SEQUENCE [LARGE SCALE GENOMIC DNA]</scope>
    <source>
        <strain evidence="1 2">CBS 101986</strain>
    </source>
</reference>
<dbReference type="Proteomes" id="UP000567179">
    <property type="component" value="Unassembled WGS sequence"/>
</dbReference>
<keyword evidence="2" id="KW-1185">Reference proteome</keyword>
<evidence type="ECO:0000313" key="1">
    <source>
        <dbReference type="EMBL" id="KAF5328095.1"/>
    </source>
</evidence>
<evidence type="ECO:0008006" key="3">
    <source>
        <dbReference type="Google" id="ProtNLM"/>
    </source>
</evidence>